<dbReference type="InParanoid" id="A0A2H3ES31"/>
<dbReference type="Pfam" id="PF20209">
    <property type="entry name" value="DUF6570"/>
    <property type="match status" value="1"/>
</dbReference>
<dbReference type="OrthoDB" id="3257061at2759"/>
<protein>
    <recommendedName>
        <fullName evidence="1">DUF6570 domain-containing protein</fullName>
    </recommendedName>
</protein>
<name>A0A2H3ES31_ARMGA</name>
<dbReference type="AlphaFoldDB" id="A0A2H3ES31"/>
<organism evidence="2 3">
    <name type="scientific">Armillaria gallica</name>
    <name type="common">Bulbous honey fungus</name>
    <name type="synonym">Armillaria bulbosa</name>
    <dbReference type="NCBI Taxonomy" id="47427"/>
    <lineage>
        <taxon>Eukaryota</taxon>
        <taxon>Fungi</taxon>
        <taxon>Dikarya</taxon>
        <taxon>Basidiomycota</taxon>
        <taxon>Agaricomycotina</taxon>
        <taxon>Agaricomycetes</taxon>
        <taxon>Agaricomycetidae</taxon>
        <taxon>Agaricales</taxon>
        <taxon>Marasmiineae</taxon>
        <taxon>Physalacriaceae</taxon>
        <taxon>Armillaria</taxon>
    </lineage>
</organism>
<reference evidence="3" key="1">
    <citation type="journal article" date="2017" name="Nat. Ecol. Evol.">
        <title>Genome expansion and lineage-specific genetic innovations in the forest pathogenic fungi Armillaria.</title>
        <authorList>
            <person name="Sipos G."/>
            <person name="Prasanna A.N."/>
            <person name="Walter M.C."/>
            <person name="O'Connor E."/>
            <person name="Balint B."/>
            <person name="Krizsan K."/>
            <person name="Kiss B."/>
            <person name="Hess J."/>
            <person name="Varga T."/>
            <person name="Slot J."/>
            <person name="Riley R."/>
            <person name="Boka B."/>
            <person name="Rigling D."/>
            <person name="Barry K."/>
            <person name="Lee J."/>
            <person name="Mihaltcheva S."/>
            <person name="LaButti K."/>
            <person name="Lipzen A."/>
            <person name="Waldron R."/>
            <person name="Moloney N.M."/>
            <person name="Sperisen C."/>
            <person name="Kredics L."/>
            <person name="Vagvoelgyi C."/>
            <person name="Patrignani A."/>
            <person name="Fitzpatrick D."/>
            <person name="Nagy I."/>
            <person name="Doyle S."/>
            <person name="Anderson J.B."/>
            <person name="Grigoriev I.V."/>
            <person name="Gueldener U."/>
            <person name="Muensterkoetter M."/>
            <person name="Nagy L.G."/>
        </authorList>
    </citation>
    <scope>NUCLEOTIDE SEQUENCE [LARGE SCALE GENOMIC DNA]</scope>
    <source>
        <strain evidence="3">Ar21-2</strain>
    </source>
</reference>
<accession>A0A2H3ES31</accession>
<evidence type="ECO:0000259" key="1">
    <source>
        <dbReference type="Pfam" id="PF20209"/>
    </source>
</evidence>
<dbReference type="InterPro" id="IPR046700">
    <property type="entry name" value="DUF6570"/>
</dbReference>
<sequence>ICHACEARLQHGYLLMYSLRNDLFRGTLPERFRDLTWVEEMVCAIYRCTCHVTRLFHTDKGDQPHVFHGNTCTHDLNYVSTATVLPRAPADVKGMLSIVFLGPWQPLKSLKSLYHVRKNKVWDFLTWLVANNPLYAKIRLSEAHLQLYEDDEIPGMEQRVI</sequence>
<gene>
    <name evidence="2" type="ORF">ARMGADRAFT_884381</name>
</gene>
<evidence type="ECO:0000313" key="2">
    <source>
        <dbReference type="EMBL" id="PBL01577.1"/>
    </source>
</evidence>
<feature type="domain" description="DUF6570" evidence="1">
    <location>
        <begin position="16"/>
        <end position="146"/>
    </location>
</feature>
<dbReference type="STRING" id="47427.A0A2H3ES31"/>
<dbReference type="Proteomes" id="UP000217790">
    <property type="component" value="Unassembled WGS sequence"/>
</dbReference>
<dbReference type="EMBL" id="KZ293645">
    <property type="protein sequence ID" value="PBL01577.1"/>
    <property type="molecule type" value="Genomic_DNA"/>
</dbReference>
<feature type="non-terminal residue" evidence="2">
    <location>
        <position position="161"/>
    </location>
</feature>
<proteinExistence type="predicted"/>
<evidence type="ECO:0000313" key="3">
    <source>
        <dbReference type="Proteomes" id="UP000217790"/>
    </source>
</evidence>
<keyword evidence="3" id="KW-1185">Reference proteome</keyword>
<dbReference type="OMA" id="WVEEMVC"/>
<feature type="non-terminal residue" evidence="2">
    <location>
        <position position="1"/>
    </location>
</feature>